<keyword evidence="2" id="KW-0521">NADP</keyword>
<dbReference type="FunFam" id="3.40.50.720:FF:000084">
    <property type="entry name" value="Short-chain dehydrogenase reductase"/>
    <property type="match status" value="1"/>
</dbReference>
<dbReference type="GO" id="GO:0016616">
    <property type="term" value="F:oxidoreductase activity, acting on the CH-OH group of donors, NAD or NADP as acceptor"/>
    <property type="evidence" value="ECO:0007669"/>
    <property type="project" value="TreeGrafter"/>
</dbReference>
<sequence>MNQQSLAGKSVVVTGAAGGLGKVIATAFLDAGANVAVCDVNEDRLSQARADWEGFSTRVLVCKVNVTKSEEVQRFFDDVVAKFGRLDMLINNAGVMDAFDPVGSTAESMWDRVISINLTGTFICTKAAVTAMEAQSPSGGVVISIGSVASYRGVNAGAAYTVSKHGMLGLMRNTAGYYGEKGIFSLALLLGGMDDTHISESFLNGPFNQEGMMKIGAVNPGYVPGKTNIPLTDVAKYCLFFSDTNLAAASNGAAITVNKNWPEA</sequence>
<reference evidence="4" key="1">
    <citation type="submission" date="2021-03" db="EMBL/GenBank/DDBJ databases">
        <title>Revisited historic fungal species revealed as producer of novel bioactive compounds through whole genome sequencing and comparative genomics.</title>
        <authorList>
            <person name="Vignolle G.A."/>
            <person name="Hochenegger N."/>
            <person name="Mach R.L."/>
            <person name="Mach-Aigner A.R."/>
            <person name="Javad Rahimi M."/>
            <person name="Salim K.A."/>
            <person name="Chan C.M."/>
            <person name="Lim L.B.L."/>
            <person name="Cai F."/>
            <person name="Druzhinina I.S."/>
            <person name="U'Ren J.M."/>
            <person name="Derntl C."/>
        </authorList>
    </citation>
    <scope>NUCLEOTIDE SEQUENCE</scope>
    <source>
        <strain evidence="4">TUCIM 5799</strain>
    </source>
</reference>
<dbReference type="OrthoDB" id="417891at2759"/>
<evidence type="ECO:0000313" key="4">
    <source>
        <dbReference type="EMBL" id="KAI1850819.1"/>
    </source>
</evidence>
<evidence type="ECO:0000313" key="5">
    <source>
        <dbReference type="Proteomes" id="UP000829685"/>
    </source>
</evidence>
<dbReference type="InterPro" id="IPR002347">
    <property type="entry name" value="SDR_fam"/>
</dbReference>
<dbReference type="PROSITE" id="PS00061">
    <property type="entry name" value="ADH_SHORT"/>
    <property type="match status" value="1"/>
</dbReference>
<name>A0A9P9W8N5_9PEZI</name>
<dbReference type="SUPFAM" id="SSF51735">
    <property type="entry name" value="NAD(P)-binding Rossmann-fold domains"/>
    <property type="match status" value="1"/>
</dbReference>
<comment type="caution">
    <text evidence="4">The sequence shown here is derived from an EMBL/GenBank/DDBJ whole genome shotgun (WGS) entry which is preliminary data.</text>
</comment>
<dbReference type="AlphaFoldDB" id="A0A9P9W8N5"/>
<dbReference type="GO" id="GO:0048038">
    <property type="term" value="F:quinone binding"/>
    <property type="evidence" value="ECO:0007669"/>
    <property type="project" value="TreeGrafter"/>
</dbReference>
<dbReference type="PRINTS" id="PR00080">
    <property type="entry name" value="SDRFAMILY"/>
</dbReference>
<proteinExistence type="inferred from homology"/>
<keyword evidence="5" id="KW-1185">Reference proteome</keyword>
<dbReference type="PANTHER" id="PTHR42760:SF127">
    <property type="entry name" value="3-KETOACYL-ACYL CARRIER PROTEIN REDUCTASE-RELATED"/>
    <property type="match status" value="1"/>
</dbReference>
<dbReference type="InterPro" id="IPR020904">
    <property type="entry name" value="Sc_DH/Rdtase_CS"/>
</dbReference>
<dbReference type="PANTHER" id="PTHR42760">
    <property type="entry name" value="SHORT-CHAIN DEHYDROGENASES/REDUCTASES FAMILY MEMBER"/>
    <property type="match status" value="1"/>
</dbReference>
<dbReference type="InterPro" id="IPR036291">
    <property type="entry name" value="NAD(P)-bd_dom_sf"/>
</dbReference>
<evidence type="ECO:0000256" key="3">
    <source>
        <dbReference type="RuleBase" id="RU000363"/>
    </source>
</evidence>
<dbReference type="CDD" id="cd05233">
    <property type="entry name" value="SDR_c"/>
    <property type="match status" value="1"/>
</dbReference>
<accession>A0A9P9W8N5</accession>
<protein>
    <submittedName>
        <fullName evidence="4">Uncharacterized protein</fullName>
    </submittedName>
</protein>
<dbReference type="GO" id="GO:0006633">
    <property type="term" value="P:fatty acid biosynthetic process"/>
    <property type="evidence" value="ECO:0007669"/>
    <property type="project" value="TreeGrafter"/>
</dbReference>
<evidence type="ECO:0000256" key="1">
    <source>
        <dbReference type="ARBA" id="ARBA00006484"/>
    </source>
</evidence>
<dbReference type="Gene3D" id="3.40.50.720">
    <property type="entry name" value="NAD(P)-binding Rossmann-like Domain"/>
    <property type="match status" value="1"/>
</dbReference>
<organism evidence="4 5">
    <name type="scientific">Neoarthrinium moseri</name>
    <dbReference type="NCBI Taxonomy" id="1658444"/>
    <lineage>
        <taxon>Eukaryota</taxon>
        <taxon>Fungi</taxon>
        <taxon>Dikarya</taxon>
        <taxon>Ascomycota</taxon>
        <taxon>Pezizomycotina</taxon>
        <taxon>Sordariomycetes</taxon>
        <taxon>Xylariomycetidae</taxon>
        <taxon>Amphisphaeriales</taxon>
        <taxon>Apiosporaceae</taxon>
        <taxon>Neoarthrinium</taxon>
    </lineage>
</organism>
<evidence type="ECO:0000256" key="2">
    <source>
        <dbReference type="ARBA" id="ARBA00022857"/>
    </source>
</evidence>
<comment type="similarity">
    <text evidence="1 3">Belongs to the short-chain dehydrogenases/reductases (SDR) family.</text>
</comment>
<gene>
    <name evidence="4" type="ORF">JX265_013299</name>
</gene>
<dbReference type="Proteomes" id="UP000829685">
    <property type="component" value="Unassembled WGS sequence"/>
</dbReference>
<dbReference type="PRINTS" id="PR00081">
    <property type="entry name" value="GDHRDH"/>
</dbReference>
<dbReference type="EMBL" id="JAFIMR010000067">
    <property type="protein sequence ID" value="KAI1850819.1"/>
    <property type="molecule type" value="Genomic_DNA"/>
</dbReference>
<dbReference type="Pfam" id="PF00106">
    <property type="entry name" value="adh_short"/>
    <property type="match status" value="1"/>
</dbReference>